<gene>
    <name evidence="3" type="ORF">MEUPH1_LOCUS3678</name>
</gene>
<feature type="region of interest" description="Disordered" evidence="1">
    <location>
        <begin position="142"/>
        <end position="177"/>
    </location>
</feature>
<name>A0AAV0VR89_9HEMI</name>
<feature type="region of interest" description="Disordered" evidence="1">
    <location>
        <begin position="88"/>
        <end position="123"/>
    </location>
</feature>
<keyword evidence="4" id="KW-1185">Reference proteome</keyword>
<dbReference type="AlphaFoldDB" id="A0AAV0VR89"/>
<proteinExistence type="predicted"/>
<accession>A0AAV0VR89</accession>
<sequence>MKYMNVFRIVALISALCINRTLAFTSGDDKFIKKYAMMKVYENCFGPEVVKEVRKEMKIATAKCNGNMPMSVPTPNMGSLKLAAAPSSIHEFTTSSHHQQNQHQQNQHQAKPQEETSFSKTQPSGIDITKLQQAILAGYNKHLQQQSSHQSYSQSASASHLQPQPQLQQQPQPQQYIKPWTSAGSSSAFLDQQPSYMTNALFYPPNAVPNAGNDMYLPRISTVPQQPYPGPYPMMNAGQMYQPYYQPFYPTHRTSRVGGFDVRNQMDTMAAKMTGKIRNVTCVMQELGYLNQNMEPDYENMNDRVMRLPIAEELKQDMVDGITYCKKFSMCVPDERKDKFAKELVRPMFFFKCYKHKKLESCIMKDIRDRYTAEEFGEDNMTAERSMRSSQYLEDDTIEQTVFDYIYGDKSIDLDVLL</sequence>
<reference evidence="3 4" key="1">
    <citation type="submission" date="2023-01" db="EMBL/GenBank/DDBJ databases">
        <authorList>
            <person name="Whitehead M."/>
        </authorList>
    </citation>
    <scope>NUCLEOTIDE SEQUENCE [LARGE SCALE GENOMIC DNA]</scope>
</reference>
<feature type="compositionally biased region" description="Low complexity" evidence="1">
    <location>
        <begin position="143"/>
        <end position="175"/>
    </location>
</feature>
<evidence type="ECO:0000313" key="3">
    <source>
        <dbReference type="EMBL" id="CAI6346812.1"/>
    </source>
</evidence>
<feature type="signal peptide" evidence="2">
    <location>
        <begin position="1"/>
        <end position="23"/>
    </location>
</feature>
<evidence type="ECO:0000256" key="2">
    <source>
        <dbReference type="SAM" id="SignalP"/>
    </source>
</evidence>
<evidence type="ECO:0000313" key="4">
    <source>
        <dbReference type="Proteomes" id="UP001160148"/>
    </source>
</evidence>
<dbReference type="Proteomes" id="UP001160148">
    <property type="component" value="Unassembled WGS sequence"/>
</dbReference>
<organism evidence="3 4">
    <name type="scientific">Macrosiphum euphorbiae</name>
    <name type="common">potato aphid</name>
    <dbReference type="NCBI Taxonomy" id="13131"/>
    <lineage>
        <taxon>Eukaryota</taxon>
        <taxon>Metazoa</taxon>
        <taxon>Ecdysozoa</taxon>
        <taxon>Arthropoda</taxon>
        <taxon>Hexapoda</taxon>
        <taxon>Insecta</taxon>
        <taxon>Pterygota</taxon>
        <taxon>Neoptera</taxon>
        <taxon>Paraneoptera</taxon>
        <taxon>Hemiptera</taxon>
        <taxon>Sternorrhyncha</taxon>
        <taxon>Aphidomorpha</taxon>
        <taxon>Aphidoidea</taxon>
        <taxon>Aphididae</taxon>
        <taxon>Macrosiphini</taxon>
        <taxon>Macrosiphum</taxon>
    </lineage>
</organism>
<feature type="chain" id="PRO_5043628518" evidence="2">
    <location>
        <begin position="24"/>
        <end position="418"/>
    </location>
</feature>
<keyword evidence="2" id="KW-0732">Signal</keyword>
<evidence type="ECO:0000256" key="1">
    <source>
        <dbReference type="SAM" id="MobiDB-lite"/>
    </source>
</evidence>
<feature type="compositionally biased region" description="Low complexity" evidence="1">
    <location>
        <begin position="97"/>
        <end position="109"/>
    </location>
</feature>
<protein>
    <submittedName>
        <fullName evidence="3">Uncharacterized protein</fullName>
    </submittedName>
</protein>
<dbReference type="EMBL" id="CARXXK010000001">
    <property type="protein sequence ID" value="CAI6346812.1"/>
    <property type="molecule type" value="Genomic_DNA"/>
</dbReference>
<comment type="caution">
    <text evidence="3">The sequence shown here is derived from an EMBL/GenBank/DDBJ whole genome shotgun (WGS) entry which is preliminary data.</text>
</comment>